<dbReference type="PANTHER" id="PTHR30244:SF36">
    <property type="entry name" value="3-OXO-GLUCOSE-6-PHOSPHATE:GLUTAMATE AMINOTRANSFERASE"/>
    <property type="match status" value="1"/>
</dbReference>
<comment type="caution">
    <text evidence="6">The sequence shown here is derived from an EMBL/GenBank/DDBJ whole genome shotgun (WGS) entry which is preliminary data.</text>
</comment>
<dbReference type="Gene3D" id="3.90.1150.10">
    <property type="entry name" value="Aspartate Aminotransferase, domain 1"/>
    <property type="match status" value="1"/>
</dbReference>
<dbReference type="InterPro" id="IPR015424">
    <property type="entry name" value="PyrdxlP-dep_Trfase"/>
</dbReference>
<feature type="modified residue" description="N6-(pyridoxal phosphate)lysine" evidence="4">
    <location>
        <position position="188"/>
    </location>
</feature>
<evidence type="ECO:0000256" key="5">
    <source>
        <dbReference type="RuleBase" id="RU004508"/>
    </source>
</evidence>
<evidence type="ECO:0000256" key="2">
    <source>
        <dbReference type="ARBA" id="ARBA00037999"/>
    </source>
</evidence>
<evidence type="ECO:0000313" key="6">
    <source>
        <dbReference type="EMBL" id="GEP44694.1"/>
    </source>
</evidence>
<comment type="similarity">
    <text evidence="2 5">Belongs to the DegT/DnrJ/EryC1 family.</text>
</comment>
<dbReference type="PIRSF" id="PIRSF000390">
    <property type="entry name" value="PLP_StrS"/>
    <property type="match status" value="1"/>
</dbReference>
<protein>
    <submittedName>
        <fullName evidence="6">Erythromycin biosynthesis sensory transduction protein EryC1</fullName>
    </submittedName>
</protein>
<evidence type="ECO:0000256" key="3">
    <source>
        <dbReference type="PIRSR" id="PIRSR000390-1"/>
    </source>
</evidence>
<dbReference type="SUPFAM" id="SSF53383">
    <property type="entry name" value="PLP-dependent transferases"/>
    <property type="match status" value="1"/>
</dbReference>
<proteinExistence type="inferred from homology"/>
<dbReference type="GO" id="GO:0008483">
    <property type="term" value="F:transaminase activity"/>
    <property type="evidence" value="ECO:0007669"/>
    <property type="project" value="TreeGrafter"/>
</dbReference>
<dbReference type="PANTHER" id="PTHR30244">
    <property type="entry name" value="TRANSAMINASE"/>
    <property type="match status" value="1"/>
</dbReference>
<feature type="active site" description="Proton acceptor" evidence="3">
    <location>
        <position position="188"/>
    </location>
</feature>
<evidence type="ECO:0000256" key="1">
    <source>
        <dbReference type="ARBA" id="ARBA00022898"/>
    </source>
</evidence>
<sequence>MFPAFPASDCLEYQEEIQRALHQVMKSGNFILGHEVRAFEEEFASYLGAAHAVGVGNGTDAIELMLRALDIGPGDKVIVPSLVPSAVAAGVERAGATVLLADVDEQTLTLCPRAVDGLLDSEEGQGVRAVLAVHLYGHPVDWEELQRVAVKHGVEILEDGAQAHGARWHHQNIGTLGRMAAFSFYPTKNLGAMGDAGAVVTTDAELAARIQQLRQYGWVRRHISECSGINSRMDEVQAAVLRVKLHNLEAQVARRNTWAAHYHHGLRHISGLLTPMVREGCYHAYHQYVIRSARRQRLHEHLEQHGIPAAVLYPAALHQQPAWHSARRFPVAERAAAEVLSLPLNPYLKRDALDHVVQVLQRFTDEPRRT</sequence>
<dbReference type="Proteomes" id="UP000321577">
    <property type="component" value="Unassembled WGS sequence"/>
</dbReference>
<keyword evidence="1 4" id="KW-0663">Pyridoxal phosphate</keyword>
<dbReference type="GO" id="GO:0030170">
    <property type="term" value="F:pyridoxal phosphate binding"/>
    <property type="evidence" value="ECO:0007669"/>
    <property type="project" value="TreeGrafter"/>
</dbReference>
<evidence type="ECO:0000256" key="4">
    <source>
        <dbReference type="PIRSR" id="PIRSR000390-2"/>
    </source>
</evidence>
<organism evidence="6 7">
    <name type="scientific">Brevifollis gellanilyticus</name>
    <dbReference type="NCBI Taxonomy" id="748831"/>
    <lineage>
        <taxon>Bacteria</taxon>
        <taxon>Pseudomonadati</taxon>
        <taxon>Verrucomicrobiota</taxon>
        <taxon>Verrucomicrobiia</taxon>
        <taxon>Verrucomicrobiales</taxon>
        <taxon>Verrucomicrobiaceae</taxon>
    </lineage>
</organism>
<evidence type="ECO:0000313" key="7">
    <source>
        <dbReference type="Proteomes" id="UP000321577"/>
    </source>
</evidence>
<dbReference type="InterPro" id="IPR015421">
    <property type="entry name" value="PyrdxlP-dep_Trfase_major"/>
</dbReference>
<dbReference type="CDD" id="cd00616">
    <property type="entry name" value="AHBA_syn"/>
    <property type="match status" value="1"/>
</dbReference>
<gene>
    <name evidence="6" type="ORF">BGE01nite_39850</name>
</gene>
<keyword evidence="7" id="KW-1185">Reference proteome</keyword>
<accession>A0A512MD78</accession>
<dbReference type="InterPro" id="IPR015422">
    <property type="entry name" value="PyrdxlP-dep_Trfase_small"/>
</dbReference>
<dbReference type="AlphaFoldDB" id="A0A512MD78"/>
<dbReference type="InterPro" id="IPR000653">
    <property type="entry name" value="DegT/StrS_aminotransferase"/>
</dbReference>
<name>A0A512MD78_9BACT</name>
<dbReference type="Pfam" id="PF01041">
    <property type="entry name" value="DegT_DnrJ_EryC1"/>
    <property type="match status" value="1"/>
</dbReference>
<reference evidence="6 7" key="1">
    <citation type="submission" date="2019-07" db="EMBL/GenBank/DDBJ databases">
        <title>Whole genome shotgun sequence of Brevifollis gellanilyticus NBRC 108608.</title>
        <authorList>
            <person name="Hosoyama A."/>
            <person name="Uohara A."/>
            <person name="Ohji S."/>
            <person name="Ichikawa N."/>
        </authorList>
    </citation>
    <scope>NUCLEOTIDE SEQUENCE [LARGE SCALE GENOMIC DNA]</scope>
    <source>
        <strain evidence="6 7">NBRC 108608</strain>
    </source>
</reference>
<dbReference type="Gene3D" id="3.40.640.10">
    <property type="entry name" value="Type I PLP-dependent aspartate aminotransferase-like (Major domain)"/>
    <property type="match status" value="1"/>
</dbReference>
<dbReference type="GO" id="GO:0000271">
    <property type="term" value="P:polysaccharide biosynthetic process"/>
    <property type="evidence" value="ECO:0007669"/>
    <property type="project" value="TreeGrafter"/>
</dbReference>
<dbReference type="EMBL" id="BKAG01000034">
    <property type="protein sequence ID" value="GEP44694.1"/>
    <property type="molecule type" value="Genomic_DNA"/>
</dbReference>